<keyword evidence="4" id="KW-1185">Reference proteome</keyword>
<comment type="caution">
    <text evidence="3">The sequence shown here is derived from an EMBL/GenBank/DDBJ whole genome shotgun (WGS) entry which is preliminary data.</text>
</comment>
<comment type="similarity">
    <text evidence="1 2">Belongs to the phD/YefM antitoxin family.</text>
</comment>
<evidence type="ECO:0000256" key="2">
    <source>
        <dbReference type="RuleBase" id="RU362080"/>
    </source>
</evidence>
<proteinExistence type="inferred from homology"/>
<reference evidence="3 4" key="1">
    <citation type="submission" date="2020-11" db="EMBL/GenBank/DDBJ databases">
        <title>The genome sequence of Novosphingobium sp. 1Y9A.</title>
        <authorList>
            <person name="Liu Y."/>
        </authorList>
    </citation>
    <scope>NUCLEOTIDE SEQUENCE [LARGE SCALE GENOMIC DNA]</scope>
    <source>
        <strain evidence="3 4">1Y9A</strain>
    </source>
</reference>
<dbReference type="EMBL" id="JADQDC010000005">
    <property type="protein sequence ID" value="MBF9151117.1"/>
    <property type="molecule type" value="Genomic_DNA"/>
</dbReference>
<dbReference type="InterPro" id="IPR006442">
    <property type="entry name" value="Antitoxin_Phd/YefM"/>
</dbReference>
<dbReference type="PANTHER" id="PTHR33713">
    <property type="entry name" value="ANTITOXIN YAFN-RELATED"/>
    <property type="match status" value="1"/>
</dbReference>
<gene>
    <name evidence="3" type="ORF">I2488_08870</name>
</gene>
<dbReference type="Gene3D" id="6.10.250.330">
    <property type="match status" value="1"/>
</dbReference>
<dbReference type="Pfam" id="PF02604">
    <property type="entry name" value="PhdYeFM_antitox"/>
    <property type="match status" value="1"/>
</dbReference>
<dbReference type="Gene3D" id="3.40.1620.10">
    <property type="entry name" value="YefM-like domain"/>
    <property type="match status" value="1"/>
</dbReference>
<evidence type="ECO:0000313" key="4">
    <source>
        <dbReference type="Proteomes" id="UP000600799"/>
    </source>
</evidence>
<dbReference type="InterPro" id="IPR036165">
    <property type="entry name" value="YefM-like_sf"/>
</dbReference>
<dbReference type="InterPro" id="IPR051405">
    <property type="entry name" value="phD/YefM_antitoxin"/>
</dbReference>
<accession>A0ABS0HFR5</accession>
<organism evidence="3 4">
    <name type="scientific">Novosphingobium jiangmenense</name>
    <dbReference type="NCBI Taxonomy" id="2791981"/>
    <lineage>
        <taxon>Bacteria</taxon>
        <taxon>Pseudomonadati</taxon>
        <taxon>Pseudomonadota</taxon>
        <taxon>Alphaproteobacteria</taxon>
        <taxon>Sphingomonadales</taxon>
        <taxon>Sphingomonadaceae</taxon>
        <taxon>Novosphingobium</taxon>
    </lineage>
</organism>
<name>A0ABS0HFR5_9SPHN</name>
<evidence type="ECO:0000313" key="3">
    <source>
        <dbReference type="EMBL" id="MBF9151117.1"/>
    </source>
</evidence>
<comment type="function">
    <text evidence="2">Antitoxin component of a type II toxin-antitoxin (TA) system.</text>
</comment>
<dbReference type="RefSeq" id="WP_196275454.1">
    <property type="nucleotide sequence ID" value="NZ_JADQDC010000005.1"/>
</dbReference>
<dbReference type="PANTHER" id="PTHR33713:SF6">
    <property type="entry name" value="ANTITOXIN YEFM"/>
    <property type="match status" value="1"/>
</dbReference>
<dbReference type="Proteomes" id="UP000600799">
    <property type="component" value="Unassembled WGS sequence"/>
</dbReference>
<sequence length="84" mass="9332">MDVISYSDTRAHLKEVMDRVVEDRAPVIISRQKAESVVMVSLADWNAMEETIHLLSSANNAARLKSAIDQLDAGKGQPRELIEP</sequence>
<dbReference type="NCBIfam" id="TIGR01552">
    <property type="entry name" value="phd_fam"/>
    <property type="match status" value="1"/>
</dbReference>
<evidence type="ECO:0000256" key="1">
    <source>
        <dbReference type="ARBA" id="ARBA00009981"/>
    </source>
</evidence>
<dbReference type="SUPFAM" id="SSF143120">
    <property type="entry name" value="YefM-like"/>
    <property type="match status" value="1"/>
</dbReference>
<protein>
    <recommendedName>
        <fullName evidence="2">Antitoxin</fullName>
    </recommendedName>
</protein>